<evidence type="ECO:0000313" key="1">
    <source>
        <dbReference type="EMBL" id="CCM16054.1"/>
    </source>
</evidence>
<sequence length="118" mass="13276">MEEQAARKLQLIAKAFASSSIRYNVTVAPHPTEPDTFKVLFSLPTAEAPESPTFVVLTIAEGAHGEGERSFTGFLEHQKGPLKILIEDNGRLKDFPERCIDIAWEHKQYVSRAPLWQQ</sequence>
<reference evidence="1" key="1">
    <citation type="submission" date="2012-08" db="EMBL/GenBank/DDBJ databases">
        <title>Comparative genomics of metastatic and non-metastatic Leishmania guyanensis provides insights into polygenic factors involved in Leishmania RNA virus infection.</title>
        <authorList>
            <person name="Smith D."/>
            <person name="Hertz-Fowler C."/>
            <person name="Martin R."/>
            <person name="Dickens N."/>
            <person name="Fasel N."/>
            <person name="Falquet L."/>
            <person name="Beverley S."/>
            <person name="Zangger H."/>
            <person name="Calderon-Copete S."/>
            <person name="Mottram J."/>
            <person name="Xenarios I."/>
        </authorList>
    </citation>
    <scope>NUCLEOTIDE SEQUENCE</scope>
    <source>
        <strain evidence="1">MHOM/BR/75/M4147/SSU:IR2SAT-LUC</strain>
    </source>
</reference>
<proteinExistence type="predicted"/>
<accession>A0A1E1IXM4</accession>
<gene>
    <name evidence="1" type="primary">LgM4147LRVhigh.25.01220.00070</name>
    <name evidence="1" type="ORF">BN36_2535640</name>
</gene>
<dbReference type="EMBL" id="CALQ01000997">
    <property type="protein sequence ID" value="CCM16054.1"/>
    <property type="molecule type" value="Genomic_DNA"/>
</dbReference>
<organism evidence="1">
    <name type="scientific">Leishmania guyanensis</name>
    <dbReference type="NCBI Taxonomy" id="5670"/>
    <lineage>
        <taxon>Eukaryota</taxon>
        <taxon>Discoba</taxon>
        <taxon>Euglenozoa</taxon>
        <taxon>Kinetoplastea</taxon>
        <taxon>Metakinetoplastina</taxon>
        <taxon>Trypanosomatida</taxon>
        <taxon>Trypanosomatidae</taxon>
        <taxon>Leishmaniinae</taxon>
        <taxon>Leishmania</taxon>
        <taxon>Leishmania guyanensis species complex</taxon>
    </lineage>
</organism>
<dbReference type="AlphaFoldDB" id="A0A1E1IXM4"/>
<protein>
    <submittedName>
        <fullName evidence="1">Uncharacterized protein</fullName>
    </submittedName>
</protein>
<name>A0A1E1IXM4_LEIGU</name>